<evidence type="ECO:0000313" key="3">
    <source>
        <dbReference type="RefSeq" id="XP_018850036.1"/>
    </source>
</evidence>
<accession>A0A2I4H1J6</accession>
<dbReference type="RefSeq" id="XP_018850036.1">
    <property type="nucleotide sequence ID" value="XM_018994491.2"/>
</dbReference>
<proteinExistence type="predicted"/>
<keyword evidence="1" id="KW-1133">Transmembrane helix</keyword>
<reference evidence="3 4" key="1">
    <citation type="submission" date="2025-04" db="UniProtKB">
        <authorList>
            <consortium name="RefSeq"/>
        </authorList>
    </citation>
    <scope>IDENTIFICATION</scope>
    <source>
        <tissue evidence="3 4">Leaves</tissue>
    </source>
</reference>
<protein>
    <submittedName>
        <fullName evidence="3">Uncharacterized protein LOC109012708</fullName>
    </submittedName>
    <submittedName>
        <fullName evidence="4">Uncharacterized protein LOC118349851</fullName>
    </submittedName>
</protein>
<dbReference type="Gramene" id="Jr11_03280_p1">
    <property type="protein sequence ID" value="cds.Jr11_03280_p1"/>
    <property type="gene ID" value="Jr11_03280"/>
</dbReference>
<dbReference type="Proteomes" id="UP000235220">
    <property type="component" value="Chromosome 11"/>
</dbReference>
<dbReference type="GeneID" id="109012708"/>
<dbReference type="RefSeq" id="XP_035551501.1">
    <property type="nucleotide sequence ID" value="XM_035695608.1"/>
</dbReference>
<keyword evidence="2" id="KW-1185">Reference proteome</keyword>
<feature type="transmembrane region" description="Helical" evidence="1">
    <location>
        <begin position="145"/>
        <end position="161"/>
    </location>
</feature>
<sequence>MQQQTLYFKTHQSSNGFLLSYPIAIMPTSLYNTAIFAPKLFFIRSPILASHPTEIQNPIICARKTDKLVIYARKNKRRNGSQISKKLLFGLIAIMASKTKILPQPLDLVVGEIGHVDGNGVAVWFWKLFGGGGFDGRRRNNKRKSMLLVFFVISGLAFLFGKELERNVLCGFSVLGLLGVLSIQWLGKRKTKDWVLGFCLGGALVGLGLRRGEMQKWVERLRVCSPIMVVGRRRGRK</sequence>
<dbReference type="KEGG" id="jre:118349851"/>
<dbReference type="AlphaFoldDB" id="A0A2I4H1J6"/>
<feature type="transmembrane region" description="Helical" evidence="1">
    <location>
        <begin position="168"/>
        <end position="187"/>
    </location>
</feature>
<dbReference type="KEGG" id="jre:109012708"/>
<dbReference type="Gramene" id="Jr11_03230_p1">
    <property type="protein sequence ID" value="cds.Jr11_03230_p1"/>
    <property type="gene ID" value="Jr11_03230"/>
</dbReference>
<evidence type="ECO:0000256" key="1">
    <source>
        <dbReference type="SAM" id="Phobius"/>
    </source>
</evidence>
<gene>
    <name evidence="3" type="primary">LOC109012708</name>
    <name evidence="4" type="synonym">LOC118349851</name>
</gene>
<keyword evidence="1" id="KW-0812">Transmembrane</keyword>
<evidence type="ECO:0000313" key="2">
    <source>
        <dbReference type="Proteomes" id="UP000235220"/>
    </source>
</evidence>
<keyword evidence="1" id="KW-0472">Membrane</keyword>
<dbReference type="OrthoDB" id="1738566at2759"/>
<organism evidence="2 3">
    <name type="scientific">Juglans regia</name>
    <name type="common">English walnut</name>
    <dbReference type="NCBI Taxonomy" id="51240"/>
    <lineage>
        <taxon>Eukaryota</taxon>
        <taxon>Viridiplantae</taxon>
        <taxon>Streptophyta</taxon>
        <taxon>Embryophyta</taxon>
        <taxon>Tracheophyta</taxon>
        <taxon>Spermatophyta</taxon>
        <taxon>Magnoliopsida</taxon>
        <taxon>eudicotyledons</taxon>
        <taxon>Gunneridae</taxon>
        <taxon>Pentapetalae</taxon>
        <taxon>rosids</taxon>
        <taxon>fabids</taxon>
        <taxon>Fagales</taxon>
        <taxon>Juglandaceae</taxon>
        <taxon>Juglans</taxon>
    </lineage>
</organism>
<evidence type="ECO:0000313" key="4">
    <source>
        <dbReference type="RefSeq" id="XP_035551501.1"/>
    </source>
</evidence>
<name>A0A2I4H1J6_JUGRE</name>